<dbReference type="AlphaFoldDB" id="A0AAV1AXP3"/>
<dbReference type="EMBL" id="OX451740">
    <property type="protein sequence ID" value="CAI8615041.1"/>
    <property type="molecule type" value="Genomic_DNA"/>
</dbReference>
<evidence type="ECO:0008006" key="3">
    <source>
        <dbReference type="Google" id="ProtNLM"/>
    </source>
</evidence>
<evidence type="ECO:0000313" key="1">
    <source>
        <dbReference type="EMBL" id="CAI8615041.1"/>
    </source>
</evidence>
<evidence type="ECO:0000313" key="2">
    <source>
        <dbReference type="Proteomes" id="UP001157006"/>
    </source>
</evidence>
<name>A0AAV1AXP3_VICFA</name>
<dbReference type="Proteomes" id="UP001157006">
    <property type="component" value="Chromosome 5"/>
</dbReference>
<reference evidence="1 2" key="1">
    <citation type="submission" date="2023-01" db="EMBL/GenBank/DDBJ databases">
        <authorList>
            <person name="Kreplak J."/>
        </authorList>
    </citation>
    <scope>NUCLEOTIDE SEQUENCE [LARGE SCALE GENOMIC DNA]</scope>
</reference>
<keyword evidence="2" id="KW-1185">Reference proteome</keyword>
<proteinExistence type="predicted"/>
<accession>A0AAV1AXP3</accession>
<protein>
    <recommendedName>
        <fullName evidence="3">Transmembrane protein</fullName>
    </recommendedName>
</protein>
<sequence>MEPRKTKKGRRWRNLPEEAAADKMNSQVPQLLFLASSFLIFFFASPTFPTSDSSTFSKFQRACGSEVVAFNCMRVLDMRLKRICFVDVERREMMMKMKTQWCLKNWLGESGDW</sequence>
<organism evidence="1 2">
    <name type="scientific">Vicia faba</name>
    <name type="common">Broad bean</name>
    <name type="synonym">Faba vulgaris</name>
    <dbReference type="NCBI Taxonomy" id="3906"/>
    <lineage>
        <taxon>Eukaryota</taxon>
        <taxon>Viridiplantae</taxon>
        <taxon>Streptophyta</taxon>
        <taxon>Embryophyta</taxon>
        <taxon>Tracheophyta</taxon>
        <taxon>Spermatophyta</taxon>
        <taxon>Magnoliopsida</taxon>
        <taxon>eudicotyledons</taxon>
        <taxon>Gunneridae</taxon>
        <taxon>Pentapetalae</taxon>
        <taxon>rosids</taxon>
        <taxon>fabids</taxon>
        <taxon>Fabales</taxon>
        <taxon>Fabaceae</taxon>
        <taxon>Papilionoideae</taxon>
        <taxon>50 kb inversion clade</taxon>
        <taxon>NPAAA clade</taxon>
        <taxon>Hologalegina</taxon>
        <taxon>IRL clade</taxon>
        <taxon>Fabeae</taxon>
        <taxon>Vicia</taxon>
    </lineage>
</organism>
<gene>
    <name evidence="1" type="ORF">VFH_V159520</name>
</gene>